<accession>A0A9P7N7V5</accession>
<proteinExistence type="predicted"/>
<evidence type="ECO:0000256" key="1">
    <source>
        <dbReference type="SAM" id="SignalP"/>
    </source>
</evidence>
<keyword evidence="1" id="KW-0732">Signal</keyword>
<organism evidence="2 3">
    <name type="scientific">Claviceps pusilla</name>
    <dbReference type="NCBI Taxonomy" id="123648"/>
    <lineage>
        <taxon>Eukaryota</taxon>
        <taxon>Fungi</taxon>
        <taxon>Dikarya</taxon>
        <taxon>Ascomycota</taxon>
        <taxon>Pezizomycotina</taxon>
        <taxon>Sordariomycetes</taxon>
        <taxon>Hypocreomycetidae</taxon>
        <taxon>Hypocreales</taxon>
        <taxon>Clavicipitaceae</taxon>
        <taxon>Claviceps</taxon>
    </lineage>
</organism>
<feature type="signal peptide" evidence="1">
    <location>
        <begin position="1"/>
        <end position="18"/>
    </location>
</feature>
<reference evidence="2" key="1">
    <citation type="journal article" date="2020" name="bioRxiv">
        <title>Whole genome comparisons of ergot fungi reveals the divergence and evolution of species within the genus Claviceps are the result of varying mechanisms driving genome evolution and host range expansion.</title>
        <authorList>
            <person name="Wyka S.A."/>
            <person name="Mondo S.J."/>
            <person name="Liu M."/>
            <person name="Dettman J."/>
            <person name="Nalam V."/>
            <person name="Broders K.D."/>
        </authorList>
    </citation>
    <scope>NUCLEOTIDE SEQUENCE</scope>
    <source>
        <strain evidence="2">CCC 602</strain>
    </source>
</reference>
<comment type="caution">
    <text evidence="2">The sequence shown here is derived from an EMBL/GenBank/DDBJ whole genome shotgun (WGS) entry which is preliminary data.</text>
</comment>
<feature type="chain" id="PRO_5040366819" evidence="1">
    <location>
        <begin position="19"/>
        <end position="108"/>
    </location>
</feature>
<dbReference type="EMBL" id="SRPW01002118">
    <property type="protein sequence ID" value="KAG5995675.1"/>
    <property type="molecule type" value="Genomic_DNA"/>
</dbReference>
<gene>
    <name evidence="2" type="ORF">E4U43_002988</name>
</gene>
<sequence>MKFSTISAVLLAAVPALADDGIPRPVNWQVTCGLVNAPHPQDGQNFLKKLDKYCKEYLECIYPSTFHIVQAPAPNIQVWGNCNKCPDWTTPKAPDGCVLARDPIYSQE</sequence>
<name>A0A9P7N7V5_9HYPO</name>
<dbReference type="AlphaFoldDB" id="A0A9P7N7V5"/>
<protein>
    <submittedName>
        <fullName evidence="2">Uncharacterized protein</fullName>
    </submittedName>
</protein>
<evidence type="ECO:0000313" key="3">
    <source>
        <dbReference type="Proteomes" id="UP000748025"/>
    </source>
</evidence>
<keyword evidence="3" id="KW-1185">Reference proteome</keyword>
<evidence type="ECO:0000313" key="2">
    <source>
        <dbReference type="EMBL" id="KAG5995675.1"/>
    </source>
</evidence>
<dbReference type="Proteomes" id="UP000748025">
    <property type="component" value="Unassembled WGS sequence"/>
</dbReference>